<dbReference type="PRINTS" id="PR00071">
    <property type="entry name" value="HMGCOARDTASE"/>
</dbReference>
<organism evidence="3 4">
    <name type="scientific">Lacticaseibacillus hegangensis</name>
    <dbReference type="NCBI Taxonomy" id="2486010"/>
    <lineage>
        <taxon>Bacteria</taxon>
        <taxon>Bacillati</taxon>
        <taxon>Bacillota</taxon>
        <taxon>Bacilli</taxon>
        <taxon>Lactobacillales</taxon>
        <taxon>Lactobacillaceae</taxon>
        <taxon>Lacticaseibacillus</taxon>
    </lineage>
</organism>
<dbReference type="Gene3D" id="1.10.8.660">
    <property type="match status" value="1"/>
</dbReference>
<evidence type="ECO:0000313" key="3">
    <source>
        <dbReference type="EMBL" id="MFD1440874.1"/>
    </source>
</evidence>
<gene>
    <name evidence="3" type="ORF">ACFQ5K_05780</name>
</gene>
<accession>A0ABW4CUC3</accession>
<dbReference type="InterPro" id="IPR009023">
    <property type="entry name" value="HMG_CoA_Rdtase_NAD(P)-bd_sf"/>
</dbReference>
<dbReference type="InterPro" id="IPR009029">
    <property type="entry name" value="HMG_CoA_Rdtase_sub-bd_dom_sf"/>
</dbReference>
<dbReference type="Pfam" id="PF00368">
    <property type="entry name" value="HMG-CoA_red"/>
    <property type="match status" value="1"/>
</dbReference>
<evidence type="ECO:0000313" key="4">
    <source>
        <dbReference type="Proteomes" id="UP001597212"/>
    </source>
</evidence>
<keyword evidence="4" id="KW-1185">Reference proteome</keyword>
<evidence type="ECO:0000256" key="1">
    <source>
        <dbReference type="ARBA" id="ARBA00007661"/>
    </source>
</evidence>
<dbReference type="PANTHER" id="PTHR10572:SF24">
    <property type="entry name" value="3-HYDROXY-3-METHYLGLUTARYL-COENZYME A REDUCTASE"/>
    <property type="match status" value="1"/>
</dbReference>
<dbReference type="PROSITE" id="PS50065">
    <property type="entry name" value="HMG_COA_REDUCTASE_4"/>
    <property type="match status" value="1"/>
</dbReference>
<dbReference type="PANTHER" id="PTHR10572">
    <property type="entry name" value="3-HYDROXY-3-METHYLGLUTARYL-COENZYME A REDUCTASE"/>
    <property type="match status" value="1"/>
</dbReference>
<comment type="similarity">
    <text evidence="1">Belongs to the HMG-CoA reductase family.</text>
</comment>
<reference evidence="4" key="1">
    <citation type="journal article" date="2019" name="Int. J. Syst. Evol. Microbiol.">
        <title>The Global Catalogue of Microorganisms (GCM) 10K type strain sequencing project: providing services to taxonomists for standard genome sequencing and annotation.</title>
        <authorList>
            <consortium name="The Broad Institute Genomics Platform"/>
            <consortium name="The Broad Institute Genome Sequencing Center for Infectious Disease"/>
            <person name="Wu L."/>
            <person name="Ma J."/>
        </authorList>
    </citation>
    <scope>NUCLEOTIDE SEQUENCE [LARGE SCALE GENOMIC DNA]</scope>
    <source>
        <strain evidence="4">CCM 8912</strain>
    </source>
</reference>
<name>A0ABW4CUC3_9LACO</name>
<protein>
    <submittedName>
        <fullName evidence="3">Hydroxymethylglutaryl-CoA reductase, degradative</fullName>
    </submittedName>
</protein>
<sequence>MTKFYEQSPEERRAQLIAEGALTALDAECLAESGLHADVAANLSENQIGQYALPIGVARNLTVNGVVRQVAMATEEPSVVAAASNGARLANLNGGVKASAEPHRVTAEVVFDGLANDGDAERVMAQHRALLFAVAETAHPSAVKRGGGLKELTCVRRGRFFVIQLTIDPSLAMGANLANTIAEAVATAASGLLDQPALVAILTNGSSELVRAEVTLSPATIATKAGNGAAIAAKIAALSDLAQSDPLRVATHNKGIMNGIDAAVLATGNDTRAVAAAISAYSKGQPLSTWQLEGDQLVGRIKLPLPVGVVGGAISALPKAQAALRLGGFDTVANLQMSLAALGLVQNLAALRALAGPGIQAGHMALQARALAMAAGATGTEIEAVAAKLTPKVRDLASARQLLNELRGKQ</sequence>
<dbReference type="EMBL" id="JBHTOK010000048">
    <property type="protein sequence ID" value="MFD1440874.1"/>
    <property type="molecule type" value="Genomic_DNA"/>
</dbReference>
<dbReference type="RefSeq" id="WP_125758143.1">
    <property type="nucleotide sequence ID" value="NZ_JBHTOK010000048.1"/>
</dbReference>
<dbReference type="Gene3D" id="3.90.770.10">
    <property type="entry name" value="3-hydroxy-3-methylglutaryl-coenzyme A Reductase, Chain A, domain 2"/>
    <property type="match status" value="2"/>
</dbReference>
<dbReference type="Proteomes" id="UP001597212">
    <property type="component" value="Unassembled WGS sequence"/>
</dbReference>
<dbReference type="SUPFAM" id="SSF56542">
    <property type="entry name" value="Substrate-binding domain of HMG-CoA reductase"/>
    <property type="match status" value="1"/>
</dbReference>
<dbReference type="SUPFAM" id="SSF55035">
    <property type="entry name" value="NAD-binding domain of HMG-CoA reductase"/>
    <property type="match status" value="1"/>
</dbReference>
<dbReference type="InterPro" id="IPR023074">
    <property type="entry name" value="HMG_CoA_Rdtase_cat_sf"/>
</dbReference>
<evidence type="ECO:0000256" key="2">
    <source>
        <dbReference type="ARBA" id="ARBA00023002"/>
    </source>
</evidence>
<dbReference type="InterPro" id="IPR002202">
    <property type="entry name" value="HMG_CoA_Rdtase"/>
</dbReference>
<comment type="caution">
    <text evidence="3">The sequence shown here is derived from an EMBL/GenBank/DDBJ whole genome shotgun (WGS) entry which is preliminary data.</text>
</comment>
<keyword evidence="2" id="KW-0560">Oxidoreductase</keyword>
<proteinExistence type="inferred from homology"/>